<keyword evidence="9" id="KW-0175">Coiled coil</keyword>
<evidence type="ECO:0000256" key="6">
    <source>
        <dbReference type="ARBA" id="ARBA00023136"/>
    </source>
</evidence>
<proteinExistence type="predicted"/>
<keyword evidence="7" id="KW-0325">Glycoprotein</keyword>
<reference evidence="12" key="1">
    <citation type="submission" date="2016-08" db="EMBL/GenBank/DDBJ databases">
        <title>VSG repertoire of Trypanosoma brucei EATRO 1125.</title>
        <authorList>
            <person name="Cross G.A."/>
        </authorList>
    </citation>
    <scope>NUCLEOTIDE SEQUENCE</scope>
    <source>
        <strain evidence="12">EATRO 1125</strain>
    </source>
</reference>
<dbReference type="EMBL" id="KX700353">
    <property type="protein sequence ID" value="APD74309.1"/>
    <property type="molecule type" value="Genomic_DNA"/>
</dbReference>
<keyword evidence="3" id="KW-1003">Cell membrane</keyword>
<comment type="subcellular location">
    <subcellularLocation>
        <location evidence="2">Cell membrane</location>
        <topology evidence="2">Lipid-anchor</topology>
        <topology evidence="2">GPI-anchor</topology>
    </subcellularLocation>
</comment>
<evidence type="ECO:0000259" key="11">
    <source>
        <dbReference type="Pfam" id="PF13206"/>
    </source>
</evidence>
<name>A0A1J0R8S6_9TRYP</name>
<evidence type="ECO:0000256" key="4">
    <source>
        <dbReference type="ARBA" id="ARBA00022622"/>
    </source>
</evidence>
<evidence type="ECO:0000256" key="5">
    <source>
        <dbReference type="ARBA" id="ARBA00022729"/>
    </source>
</evidence>
<keyword evidence="6" id="KW-0472">Membrane</keyword>
<sequence length="295" mass="31565">MDKKNPLPAGWETKQAATKIKVTLNELATVIGQYTDAKEATTVSLPKTSKEQISEAVYGQGATNNKFAAEKAVAADRNWANSCASNGRKSLIGDMMCICGNSAADSATDCDSNSLGVKWAGRIDEPSANAVLGECPKAPDGPVTIDELSAALARVETGLRHIAEGTNIVLYLGKTSNGACNGASNQACVIYTKHFDKGRTKGVVDIPWGKKLAEARQTLQSIAKQQKTAEARAAEANQLIYNAKSAFSHPLTAAASSVTRPQDDSKDTKQKDEEEKQKKLCEKIKDKEKCKEICK</sequence>
<feature type="coiled-coil region" evidence="9">
    <location>
        <begin position="212"/>
        <end position="239"/>
    </location>
</feature>
<organism evidence="12">
    <name type="scientific">Trypanosoma brucei</name>
    <dbReference type="NCBI Taxonomy" id="5691"/>
    <lineage>
        <taxon>Eukaryota</taxon>
        <taxon>Discoba</taxon>
        <taxon>Euglenozoa</taxon>
        <taxon>Kinetoplastea</taxon>
        <taxon>Metakinetoplastina</taxon>
        <taxon>Trypanosomatida</taxon>
        <taxon>Trypanosomatidae</taxon>
        <taxon>Trypanosoma</taxon>
    </lineage>
</organism>
<evidence type="ECO:0000313" key="12">
    <source>
        <dbReference type="EMBL" id="APD74309.1"/>
    </source>
</evidence>
<dbReference type="InterPro" id="IPR025932">
    <property type="entry name" value="Trypano_VSG_B_N_dom"/>
</dbReference>
<evidence type="ECO:0000256" key="1">
    <source>
        <dbReference type="ARBA" id="ARBA00002523"/>
    </source>
</evidence>
<evidence type="ECO:0000256" key="3">
    <source>
        <dbReference type="ARBA" id="ARBA00022475"/>
    </source>
</evidence>
<evidence type="ECO:0000256" key="10">
    <source>
        <dbReference type="SAM" id="MobiDB-lite"/>
    </source>
</evidence>
<evidence type="ECO:0000256" key="9">
    <source>
        <dbReference type="SAM" id="Coils"/>
    </source>
</evidence>
<feature type="compositionally biased region" description="Basic and acidic residues" evidence="10">
    <location>
        <begin position="261"/>
        <end position="277"/>
    </location>
</feature>
<keyword evidence="8" id="KW-0449">Lipoprotein</keyword>
<dbReference type="VEuPathDB" id="TriTrypDB:Tb11.v5.0704"/>
<evidence type="ECO:0000256" key="7">
    <source>
        <dbReference type="ARBA" id="ARBA00023180"/>
    </source>
</evidence>
<keyword evidence="4" id="KW-0336">GPI-anchor</keyword>
<dbReference type="Pfam" id="PF13206">
    <property type="entry name" value="VSG_B"/>
    <property type="match status" value="1"/>
</dbReference>
<feature type="domain" description="Trypanosome variant surface glycoprotein B-type N-terminal" evidence="11">
    <location>
        <begin position="12"/>
        <end position="234"/>
    </location>
</feature>
<comment type="function">
    <text evidence="1">VSG forms a coat on the surface of the parasite. The trypanosome evades the immune response of the host by expressing a series of antigenically distinct VSGs from an estimated 1000 VSG genes.</text>
</comment>
<protein>
    <submittedName>
        <fullName evidence="12">Variant surface glycoprotein 1125.2895</fullName>
    </submittedName>
</protein>
<dbReference type="AlphaFoldDB" id="A0A1J0R8S6"/>
<accession>A0A1J0R8S6</accession>
<evidence type="ECO:0000256" key="2">
    <source>
        <dbReference type="ARBA" id="ARBA00004609"/>
    </source>
</evidence>
<evidence type="ECO:0000256" key="8">
    <source>
        <dbReference type="ARBA" id="ARBA00023288"/>
    </source>
</evidence>
<dbReference type="GO" id="GO:0005886">
    <property type="term" value="C:plasma membrane"/>
    <property type="evidence" value="ECO:0007669"/>
    <property type="project" value="UniProtKB-SubCell"/>
</dbReference>
<feature type="region of interest" description="Disordered" evidence="10">
    <location>
        <begin position="252"/>
        <end position="277"/>
    </location>
</feature>
<keyword evidence="5" id="KW-0732">Signal</keyword>
<dbReference type="GO" id="GO:0098552">
    <property type="term" value="C:side of membrane"/>
    <property type="evidence" value="ECO:0007669"/>
    <property type="project" value="UniProtKB-KW"/>
</dbReference>